<feature type="region of interest" description="Disordered" evidence="1">
    <location>
        <begin position="831"/>
        <end position="862"/>
    </location>
</feature>
<dbReference type="Gene3D" id="3.20.20.80">
    <property type="entry name" value="Glycosidases"/>
    <property type="match status" value="1"/>
</dbReference>
<gene>
    <name evidence="3" type="ORF">EXIGLDRAFT_364875</name>
</gene>
<evidence type="ECO:0000313" key="3">
    <source>
        <dbReference type="EMBL" id="KZV81772.1"/>
    </source>
</evidence>
<feature type="chain" id="PRO_5007855865" description="Xylosidase/arabinosidase" evidence="2">
    <location>
        <begin position="21"/>
        <end position="908"/>
    </location>
</feature>
<feature type="compositionally biased region" description="Basic and acidic residues" evidence="1">
    <location>
        <begin position="565"/>
        <end position="574"/>
    </location>
</feature>
<sequence>MRTAGAHVLLSTLAVAFAAARDDVCHRVALDAPALEHQVCLLPPSALSKDFETMAGRRLRRADPTTIQDKVLVGYQGWFQSAGDGPPIHPGHHGWVHWFTAPLNSSIPNKRPNMDFWPDTTGYTDEELYTVPGLTYPDGSPAKLWSSRHPRTVRRHFHMMAEHGVDGAFLQRFTTHLEVDRNERGTQAELMTFRDEIGDRVREAAEAEDRVFAIMYDLSGLNPERLRHTIEVDWAHLMNDKKILESPNYLHEDGKPVIGIWGVGFAGSDQNPDDIAAIVEYLREVTPGGAYVMAGTPTHWASLTGDQDDDQRWIDVYYDYFDAISPWTVGRYDDEETADEYAQIKMKDDLESIKVNSFGRKVDFIPVVFPGMSSHYLSNQKDPMNWTKRDGGKFLWRQIYNARQTTVRTIYMAMWDEYDEGTALMPIVSSKRSLPRGADFIALDADGYDLPTDWYMRIAGLAADSLHRDQTLDETLPKKELDDYWARHPEYEPLSDTAEGSSSVAARTVVVTADETNDDNEAEAPPPPYSLEAEEPQVPQAPEARPYTATSSQDVNSGQPATPTDAHRQQDTLRRNHTVAATAAPTQDHGAPLRRNQTVGAQASGSSPLPSTAHTGEVPPQAPAQTAAPQARRDPSHDSPHAMPRPSPVEDSNVGGFVVPGSRSLSQSMPRPYPPRRPDSPLGGSSSFPSPVGYEHQTPPQQAYAPPPGPPPGVQRYESHAEVPRRPFPQQLPRADPSVVHYTYDPSLQQAVHSQAGQVRLEHTYEPYRPQHTAYPYQPQSFPVPHPAQGRGAEQHAVHPQPPLPPRPVPAPLIPGQYHDPGLRPYAGGWHPAAPQQGRPSQYSPGYVAHPSAGQQRPQQQQGFAVLDSAWNVVSRVAGQDRRRQLESLADSGAKIMGRFTGSRTSGL</sequence>
<feature type="compositionally biased region" description="Polar residues" evidence="1">
    <location>
        <begin position="548"/>
        <end position="562"/>
    </location>
</feature>
<feature type="region of interest" description="Disordered" evidence="1">
    <location>
        <begin position="513"/>
        <end position="745"/>
    </location>
</feature>
<dbReference type="AlphaFoldDB" id="A0A165C3Z9"/>
<organism evidence="3 4">
    <name type="scientific">Exidia glandulosa HHB12029</name>
    <dbReference type="NCBI Taxonomy" id="1314781"/>
    <lineage>
        <taxon>Eukaryota</taxon>
        <taxon>Fungi</taxon>
        <taxon>Dikarya</taxon>
        <taxon>Basidiomycota</taxon>
        <taxon>Agaricomycotina</taxon>
        <taxon>Agaricomycetes</taxon>
        <taxon>Auriculariales</taxon>
        <taxon>Exidiaceae</taxon>
        <taxon>Exidia</taxon>
    </lineage>
</organism>
<feature type="compositionally biased region" description="Low complexity" evidence="1">
    <location>
        <begin position="680"/>
        <end position="704"/>
    </location>
</feature>
<evidence type="ECO:0000256" key="2">
    <source>
        <dbReference type="SAM" id="SignalP"/>
    </source>
</evidence>
<name>A0A165C3Z9_EXIGL</name>
<reference evidence="3 4" key="1">
    <citation type="journal article" date="2016" name="Mol. Biol. Evol.">
        <title>Comparative Genomics of Early-Diverging Mushroom-Forming Fungi Provides Insights into the Origins of Lignocellulose Decay Capabilities.</title>
        <authorList>
            <person name="Nagy L.G."/>
            <person name="Riley R."/>
            <person name="Tritt A."/>
            <person name="Adam C."/>
            <person name="Daum C."/>
            <person name="Floudas D."/>
            <person name="Sun H."/>
            <person name="Yadav J.S."/>
            <person name="Pangilinan J."/>
            <person name="Larsson K.H."/>
            <person name="Matsuura K."/>
            <person name="Barry K."/>
            <person name="Labutti K."/>
            <person name="Kuo R."/>
            <person name="Ohm R.A."/>
            <person name="Bhattacharya S.S."/>
            <person name="Shirouzu T."/>
            <person name="Yoshinaga Y."/>
            <person name="Martin F.M."/>
            <person name="Grigoriev I.V."/>
            <person name="Hibbett D.S."/>
        </authorList>
    </citation>
    <scope>NUCLEOTIDE SEQUENCE [LARGE SCALE GENOMIC DNA]</scope>
    <source>
        <strain evidence="3 4">HHB12029</strain>
    </source>
</reference>
<dbReference type="STRING" id="1314781.A0A165C3Z9"/>
<proteinExistence type="predicted"/>
<evidence type="ECO:0000313" key="4">
    <source>
        <dbReference type="Proteomes" id="UP000077266"/>
    </source>
</evidence>
<feature type="region of interest" description="Disordered" evidence="1">
    <location>
        <begin position="771"/>
        <end position="807"/>
    </location>
</feature>
<dbReference type="Proteomes" id="UP000077266">
    <property type="component" value="Unassembled WGS sequence"/>
</dbReference>
<dbReference type="OrthoDB" id="2589715at2759"/>
<feature type="compositionally biased region" description="Low complexity" evidence="1">
    <location>
        <begin position="536"/>
        <end position="546"/>
    </location>
</feature>
<feature type="signal peptide" evidence="2">
    <location>
        <begin position="1"/>
        <end position="20"/>
    </location>
</feature>
<accession>A0A165C3Z9</accession>
<dbReference type="EMBL" id="KV426369">
    <property type="protein sequence ID" value="KZV81772.1"/>
    <property type="molecule type" value="Genomic_DNA"/>
</dbReference>
<keyword evidence="4" id="KW-1185">Reference proteome</keyword>
<feature type="compositionally biased region" description="Polar residues" evidence="1">
    <location>
        <begin position="595"/>
        <end position="614"/>
    </location>
</feature>
<evidence type="ECO:0000256" key="1">
    <source>
        <dbReference type="SAM" id="MobiDB-lite"/>
    </source>
</evidence>
<feature type="compositionally biased region" description="Basic and acidic residues" evidence="1">
    <location>
        <begin position="631"/>
        <end position="640"/>
    </location>
</feature>
<dbReference type="InParanoid" id="A0A165C3Z9"/>
<dbReference type="CDD" id="cd11576">
    <property type="entry name" value="GH99_GH71_like_2"/>
    <property type="match status" value="1"/>
</dbReference>
<keyword evidence="2" id="KW-0732">Signal</keyword>
<evidence type="ECO:0008006" key="5">
    <source>
        <dbReference type="Google" id="ProtNLM"/>
    </source>
</evidence>
<protein>
    <recommendedName>
        <fullName evidence="5">Xylosidase/arabinosidase</fullName>
    </recommendedName>
</protein>